<dbReference type="EMBL" id="MF957312">
    <property type="protein sequence ID" value="ATZ71588.1"/>
    <property type="molecule type" value="Genomic_DNA"/>
</dbReference>
<name>A0A2H4UEB0_9ENTR</name>
<keyword evidence="1" id="KW-0614">Plasmid</keyword>
<accession>A0A2H4UEB0</accession>
<proteinExistence type="predicted"/>
<geneLocation type="plasmid" evidence="1">
    <name>unnamed</name>
</geneLocation>
<sequence length="107" mass="11876">MNTENRQKIEKEIAQAAASGLINAGFKVAVFDGEEVTLKPTTHVESILEAMFTSDEDYMFVHSSDTGERVGFVRFIYGNDGWDVINDYSVCLEQALAQADKLAESYS</sequence>
<evidence type="ECO:0000313" key="1">
    <source>
        <dbReference type="EMBL" id="ATZ71588.1"/>
    </source>
</evidence>
<dbReference type="AlphaFoldDB" id="A0A2H4UEB0"/>
<reference evidence="1" key="1">
    <citation type="submission" date="2017-09" db="EMBL/GenBank/DDBJ databases">
        <title>Bacteria from fildes peninsula of king george island (maritime Antarctica), carry class 1 integrons and antibiotic resistance cassettes in conjugative plasmids.</title>
        <authorList>
            <person name="Antelo V.B."/>
            <person name="Batista S.B."/>
            <person name="Guerout A.M."/>
            <person name="Mazel D."/>
            <person name="Romero V."/>
            <person name="Sotelo Silveira J."/>
        </authorList>
    </citation>
    <scope>NUCLEOTIDE SEQUENCE</scope>
    <source>
        <strain evidence="1">HP19</strain>
        <plasmid evidence="1">unnamed</plasmid>
    </source>
</reference>
<protein>
    <submittedName>
        <fullName evidence="1">Uncharacterized protein</fullName>
    </submittedName>
</protein>
<organism evidence="1">
    <name type="scientific">Enterobacter sp. HP19</name>
    <dbReference type="NCBI Taxonomy" id="1811975"/>
    <lineage>
        <taxon>Bacteria</taxon>
        <taxon>Pseudomonadati</taxon>
        <taxon>Pseudomonadota</taxon>
        <taxon>Gammaproteobacteria</taxon>
        <taxon>Enterobacterales</taxon>
        <taxon>Enterobacteriaceae</taxon>
        <taxon>Enterobacter</taxon>
    </lineage>
</organism>